<feature type="transmembrane region" description="Helical" evidence="8">
    <location>
        <begin position="176"/>
        <end position="199"/>
    </location>
</feature>
<sequence length="329" mass="37891">MERYIQAFVDGYSGYARYLVHEIANPGWHNYFYALVGLSLAVWGLELLFPWRRDQPVLRQDFFLDLFYLFFNFFLFSLVGYNAVSNVGVLIVSDALAQLGIRNLVAINIQSWSVWAQLFTLFIVRDFVQWNVHRLLHRVPWMWTFHKVHHSVEQMGFAAHLRYHWMETVIYRVFEYIPLAMIGFGISDFFVVHLFTLAVGHFNHANINLPLGPLRYLFNSPQMHLWHHAEVMPDDHPTGINYGITLSIWDYLFGTAHEPYVDSHLKLGFPGLDTFPRTLTGQLGLSLQPTSQPHEPKTTSLETADLPATNTGVAHTRFGPLRARTASAG</sequence>
<dbReference type="GO" id="GO:0050479">
    <property type="term" value="F:glyceryl-ether monooxygenase activity"/>
    <property type="evidence" value="ECO:0007669"/>
    <property type="project" value="TreeGrafter"/>
</dbReference>
<comment type="subcellular location">
    <subcellularLocation>
        <location evidence="1">Endomembrane system</location>
        <topology evidence="1">Multi-pass membrane protein</topology>
    </subcellularLocation>
</comment>
<evidence type="ECO:0000313" key="11">
    <source>
        <dbReference type="Proteomes" id="UP000488299"/>
    </source>
</evidence>
<reference evidence="10 11" key="1">
    <citation type="submission" date="2019-10" db="EMBL/GenBank/DDBJ databases">
        <title>Rudanella paleaurantiibacter sp. nov., isolated from sludge.</title>
        <authorList>
            <person name="Xu S.Q."/>
        </authorList>
    </citation>
    <scope>NUCLEOTIDE SEQUENCE [LARGE SCALE GENOMIC DNA]</scope>
    <source>
        <strain evidence="10 11">HX-22-17</strain>
    </source>
</reference>
<dbReference type="Proteomes" id="UP000488299">
    <property type="component" value="Unassembled WGS sequence"/>
</dbReference>
<name>A0A7J5TXW7_9BACT</name>
<dbReference type="RefSeq" id="WP_152124606.1">
    <property type="nucleotide sequence ID" value="NZ_WELI01000005.1"/>
</dbReference>
<dbReference type="EMBL" id="WELI01000005">
    <property type="protein sequence ID" value="KAB7729989.1"/>
    <property type="molecule type" value="Genomic_DNA"/>
</dbReference>
<keyword evidence="2 8" id="KW-0812">Transmembrane</keyword>
<evidence type="ECO:0000256" key="7">
    <source>
        <dbReference type="SAM" id="MobiDB-lite"/>
    </source>
</evidence>
<dbReference type="GO" id="GO:0012505">
    <property type="term" value="C:endomembrane system"/>
    <property type="evidence" value="ECO:0007669"/>
    <property type="project" value="UniProtKB-SubCell"/>
</dbReference>
<evidence type="ECO:0000256" key="3">
    <source>
        <dbReference type="ARBA" id="ARBA00022989"/>
    </source>
</evidence>
<evidence type="ECO:0000256" key="2">
    <source>
        <dbReference type="ARBA" id="ARBA00022692"/>
    </source>
</evidence>
<comment type="caution">
    <text evidence="10">The sequence shown here is derived from an EMBL/GenBank/DDBJ whole genome shotgun (WGS) entry which is preliminary data.</text>
</comment>
<evidence type="ECO:0000256" key="8">
    <source>
        <dbReference type="SAM" id="Phobius"/>
    </source>
</evidence>
<dbReference type="GO" id="GO:0016020">
    <property type="term" value="C:membrane"/>
    <property type="evidence" value="ECO:0007669"/>
    <property type="project" value="GOC"/>
</dbReference>
<evidence type="ECO:0000313" key="10">
    <source>
        <dbReference type="EMBL" id="KAB7729989.1"/>
    </source>
</evidence>
<evidence type="ECO:0000256" key="4">
    <source>
        <dbReference type="ARBA" id="ARBA00023002"/>
    </source>
</evidence>
<dbReference type="AlphaFoldDB" id="A0A7J5TXW7"/>
<feature type="transmembrane region" description="Helical" evidence="8">
    <location>
        <begin position="31"/>
        <end position="51"/>
    </location>
</feature>
<protein>
    <recommendedName>
        <fullName evidence="9">Fatty acid hydroxylase domain-containing protein</fullName>
    </recommendedName>
</protein>
<gene>
    <name evidence="10" type="ORF">F5984_12440</name>
</gene>
<accession>A0A7J5TXW7</accession>
<feature type="compositionally biased region" description="Polar residues" evidence="7">
    <location>
        <begin position="284"/>
        <end position="313"/>
    </location>
</feature>
<feature type="domain" description="Fatty acid hydroxylase" evidence="9">
    <location>
        <begin position="120"/>
        <end position="255"/>
    </location>
</feature>
<evidence type="ECO:0000256" key="1">
    <source>
        <dbReference type="ARBA" id="ARBA00004127"/>
    </source>
</evidence>
<keyword evidence="11" id="KW-1185">Reference proteome</keyword>
<proteinExistence type="predicted"/>
<feature type="transmembrane region" description="Helical" evidence="8">
    <location>
        <begin position="63"/>
        <end position="84"/>
    </location>
</feature>
<feature type="region of interest" description="Disordered" evidence="7">
    <location>
        <begin position="284"/>
        <end position="329"/>
    </location>
</feature>
<dbReference type="PANTHER" id="PTHR21624">
    <property type="entry name" value="STEROL DESATURASE-RELATED PROTEIN"/>
    <property type="match status" value="1"/>
</dbReference>
<evidence type="ECO:0000259" key="9">
    <source>
        <dbReference type="Pfam" id="PF04116"/>
    </source>
</evidence>
<evidence type="ECO:0000256" key="6">
    <source>
        <dbReference type="ARBA" id="ARBA00023136"/>
    </source>
</evidence>
<feature type="transmembrane region" description="Helical" evidence="8">
    <location>
        <begin position="104"/>
        <end position="124"/>
    </location>
</feature>
<organism evidence="10 11">
    <name type="scientific">Rudanella paleaurantiibacter</name>
    <dbReference type="NCBI Taxonomy" id="2614655"/>
    <lineage>
        <taxon>Bacteria</taxon>
        <taxon>Pseudomonadati</taxon>
        <taxon>Bacteroidota</taxon>
        <taxon>Cytophagia</taxon>
        <taxon>Cytophagales</taxon>
        <taxon>Cytophagaceae</taxon>
        <taxon>Rudanella</taxon>
    </lineage>
</organism>
<dbReference type="GO" id="GO:0006643">
    <property type="term" value="P:membrane lipid metabolic process"/>
    <property type="evidence" value="ECO:0007669"/>
    <property type="project" value="TreeGrafter"/>
</dbReference>
<dbReference type="PANTHER" id="PTHR21624:SF1">
    <property type="entry name" value="ALKYLGLYCEROL MONOOXYGENASE"/>
    <property type="match status" value="1"/>
</dbReference>
<keyword evidence="4" id="KW-0560">Oxidoreductase</keyword>
<dbReference type="InterPro" id="IPR051689">
    <property type="entry name" value="Sterol_desaturase/TMEM195"/>
</dbReference>
<dbReference type="GO" id="GO:0005506">
    <property type="term" value="F:iron ion binding"/>
    <property type="evidence" value="ECO:0007669"/>
    <property type="project" value="InterPro"/>
</dbReference>
<dbReference type="InterPro" id="IPR006694">
    <property type="entry name" value="Fatty_acid_hydroxylase"/>
</dbReference>
<keyword evidence="5" id="KW-0443">Lipid metabolism</keyword>
<keyword evidence="3 8" id="KW-1133">Transmembrane helix</keyword>
<dbReference type="Pfam" id="PF04116">
    <property type="entry name" value="FA_hydroxylase"/>
    <property type="match status" value="1"/>
</dbReference>
<evidence type="ECO:0000256" key="5">
    <source>
        <dbReference type="ARBA" id="ARBA00023098"/>
    </source>
</evidence>
<keyword evidence="6 8" id="KW-0472">Membrane</keyword>
<dbReference type="GO" id="GO:0008610">
    <property type="term" value="P:lipid biosynthetic process"/>
    <property type="evidence" value="ECO:0007669"/>
    <property type="project" value="InterPro"/>
</dbReference>